<dbReference type="CDD" id="cd18499">
    <property type="entry name" value="BACK_RHOBTB"/>
    <property type="match status" value="1"/>
</dbReference>
<dbReference type="Pfam" id="PF00651">
    <property type="entry name" value="BTB"/>
    <property type="match status" value="1"/>
</dbReference>
<dbReference type="AlphaFoldDB" id="A0A7M5XM28"/>
<dbReference type="SUPFAM" id="SSF52540">
    <property type="entry name" value="P-loop containing nucleoside triphosphate hydrolases"/>
    <property type="match status" value="1"/>
</dbReference>
<dbReference type="PROSITE" id="PS51420">
    <property type="entry name" value="RHO"/>
    <property type="match status" value="1"/>
</dbReference>
<organism evidence="4 5">
    <name type="scientific">Clytia hemisphaerica</name>
    <dbReference type="NCBI Taxonomy" id="252671"/>
    <lineage>
        <taxon>Eukaryota</taxon>
        <taxon>Metazoa</taxon>
        <taxon>Cnidaria</taxon>
        <taxon>Hydrozoa</taxon>
        <taxon>Hydroidolina</taxon>
        <taxon>Leptothecata</taxon>
        <taxon>Obeliida</taxon>
        <taxon>Clytiidae</taxon>
        <taxon>Clytia</taxon>
    </lineage>
</organism>
<dbReference type="GO" id="GO:0005525">
    <property type="term" value="F:GTP binding"/>
    <property type="evidence" value="ECO:0007669"/>
    <property type="project" value="UniProtKB-KW"/>
</dbReference>
<accession>A0A7M5XM28</accession>
<dbReference type="InterPro" id="IPR003578">
    <property type="entry name" value="Small_GTPase_Rho"/>
</dbReference>
<dbReference type="SUPFAM" id="SSF54695">
    <property type="entry name" value="POZ domain"/>
    <property type="match status" value="2"/>
</dbReference>
<evidence type="ECO:0000256" key="1">
    <source>
        <dbReference type="ARBA" id="ARBA00022741"/>
    </source>
</evidence>
<name>A0A7M5XM28_9CNID</name>
<keyword evidence="5" id="KW-1185">Reference proteome</keyword>
<dbReference type="EnsemblMetazoa" id="CLYHEMT025433.2">
    <property type="protein sequence ID" value="CLYHEMP025433.2"/>
    <property type="gene ID" value="CLYHEMG025433"/>
</dbReference>
<reference evidence="4" key="1">
    <citation type="submission" date="2021-01" db="UniProtKB">
        <authorList>
            <consortium name="EnsemblMetazoa"/>
        </authorList>
    </citation>
    <scope>IDENTIFICATION</scope>
</reference>
<dbReference type="NCBIfam" id="TIGR00231">
    <property type="entry name" value="small_GTP"/>
    <property type="match status" value="1"/>
</dbReference>
<feature type="domain" description="BTB" evidence="3">
    <location>
        <begin position="291"/>
        <end position="385"/>
    </location>
</feature>
<dbReference type="SMART" id="SM00173">
    <property type="entry name" value="RAS"/>
    <property type="match status" value="1"/>
</dbReference>
<evidence type="ECO:0000313" key="5">
    <source>
        <dbReference type="Proteomes" id="UP000594262"/>
    </source>
</evidence>
<dbReference type="PROSITE" id="PS50097">
    <property type="entry name" value="BTB"/>
    <property type="match status" value="2"/>
</dbReference>
<dbReference type="PANTHER" id="PTHR24072">
    <property type="entry name" value="RHO FAMILY GTPASE"/>
    <property type="match status" value="1"/>
</dbReference>
<dbReference type="PROSITE" id="PS51419">
    <property type="entry name" value="RAB"/>
    <property type="match status" value="1"/>
</dbReference>
<dbReference type="OrthoDB" id="6020506at2759"/>
<evidence type="ECO:0000259" key="3">
    <source>
        <dbReference type="PROSITE" id="PS50097"/>
    </source>
</evidence>
<dbReference type="RefSeq" id="XP_066922469.1">
    <property type="nucleotide sequence ID" value="XM_067066368.1"/>
</dbReference>
<dbReference type="Proteomes" id="UP000594262">
    <property type="component" value="Unplaced"/>
</dbReference>
<dbReference type="InterPro" id="IPR005225">
    <property type="entry name" value="Small_GTP-bd"/>
</dbReference>
<dbReference type="PRINTS" id="PR00449">
    <property type="entry name" value="RASTRNSFRMNG"/>
</dbReference>
<dbReference type="InterPro" id="IPR011333">
    <property type="entry name" value="SKP1/BTB/POZ_sf"/>
</dbReference>
<protein>
    <recommendedName>
        <fullName evidence="3">BTB domain-containing protein</fullName>
    </recommendedName>
</protein>
<dbReference type="SMART" id="SM00175">
    <property type="entry name" value="RAB"/>
    <property type="match status" value="1"/>
</dbReference>
<dbReference type="Gene3D" id="3.30.710.10">
    <property type="entry name" value="Potassium Channel Kv1.1, Chain A"/>
    <property type="match status" value="2"/>
</dbReference>
<evidence type="ECO:0000313" key="4">
    <source>
        <dbReference type="EnsemblMetazoa" id="CLYHEMP025433.2"/>
    </source>
</evidence>
<dbReference type="SMART" id="SM00225">
    <property type="entry name" value="BTB"/>
    <property type="match status" value="2"/>
</dbReference>
<dbReference type="InterPro" id="IPR000210">
    <property type="entry name" value="BTB/POZ_dom"/>
</dbReference>
<dbReference type="GO" id="GO:0003924">
    <property type="term" value="F:GTPase activity"/>
    <property type="evidence" value="ECO:0007669"/>
    <property type="project" value="InterPro"/>
</dbReference>
<dbReference type="Gene3D" id="3.40.50.300">
    <property type="entry name" value="P-loop containing nucleotide triphosphate hydrolases"/>
    <property type="match status" value="1"/>
</dbReference>
<dbReference type="GeneID" id="136809814"/>
<keyword evidence="1" id="KW-0547">Nucleotide-binding</keyword>
<feature type="domain" description="BTB" evidence="3">
    <location>
        <begin position="435"/>
        <end position="500"/>
    </location>
</feature>
<keyword evidence="2" id="KW-0342">GTP-binding</keyword>
<sequence>MAGVVKKISRRFGPKLNEKEMKCVVVGDNGIGKTRLICSYVYNQPCTDIDALNSPTHTPTIFANHNVDKNTAEFQLRHKYGRRNVKLLIWDTFGDHQKDREYSYNDADIIFVCFNIGSLQSLESVASHWIYELKKYCKHIPVVLVGLQADRRHNDPKKYYNHERKIRSLREYLQCPTRLSTRRSRRSKRSRCIDSDIARKVASDIGALLYFETSVATKFGVRELFSTAVQIGMLKKSQRTENAFLNRKAEMLQPPYLNDKSKEPCISVKHKTDFFFRSLFKDLTDTPSKLTDLEFELDDGTIWVHSLVLALSVPTLKTLFQDLSTLYTEDSKPRDRFSLDFPGFERCSVSFENQKPRFHFKIQGQINIFKSILEFYYTGDISDLDSFEDIIEMANSLDFSEVVHYLSDDEDCSRLLLSAYIQYMGQHYTENNILSDITFLVGQDLVEIPAHRVILSQRSDVFSAMLLNGDFVESSTCKVDFRDTNLESFRSVLEYLYTGECKEMSDLHGTLQLANFLCLRHLVMICEDRIAKYITQMRQEENNDVYEYVIGSYILGEYHNAPQLSAWCLHFMSTNYNDLCRHQKKEMKNSLDEETLKHLEEHRWPPVWYLKEQDYYEKTVQRMLTEQNEKRERKKRKRICSGCF</sequence>
<evidence type="ECO:0000256" key="2">
    <source>
        <dbReference type="ARBA" id="ARBA00023134"/>
    </source>
</evidence>
<dbReference type="SMART" id="SM00174">
    <property type="entry name" value="RHO"/>
    <property type="match status" value="1"/>
</dbReference>
<dbReference type="Pfam" id="PF00071">
    <property type="entry name" value="Ras"/>
    <property type="match status" value="1"/>
</dbReference>
<dbReference type="GO" id="GO:0007264">
    <property type="term" value="P:small GTPase-mediated signal transduction"/>
    <property type="evidence" value="ECO:0007669"/>
    <property type="project" value="InterPro"/>
</dbReference>
<proteinExistence type="predicted"/>
<dbReference type="InterPro" id="IPR027417">
    <property type="entry name" value="P-loop_NTPase"/>
</dbReference>
<dbReference type="InterPro" id="IPR001806">
    <property type="entry name" value="Small_GTPase"/>
</dbReference>